<dbReference type="Gene3D" id="6.10.140.530">
    <property type="match status" value="2"/>
</dbReference>
<feature type="compositionally biased region" description="Gly residues" evidence="1">
    <location>
        <begin position="506"/>
        <end position="517"/>
    </location>
</feature>
<proteinExistence type="predicted"/>
<feature type="domain" description="Helicase-associated" evidence="2">
    <location>
        <begin position="842"/>
        <end position="922"/>
    </location>
</feature>
<dbReference type="Proteomes" id="UP001055712">
    <property type="component" value="Unassembled WGS sequence"/>
</dbReference>
<feature type="region of interest" description="Disordered" evidence="1">
    <location>
        <begin position="493"/>
        <end position="562"/>
    </location>
</feature>
<name>A0A9D4YUQ6_CHLVU</name>
<evidence type="ECO:0000313" key="4">
    <source>
        <dbReference type="Proteomes" id="UP001055712"/>
    </source>
</evidence>
<feature type="region of interest" description="Disordered" evidence="1">
    <location>
        <begin position="16"/>
        <end position="181"/>
    </location>
</feature>
<feature type="domain" description="Helicase-associated" evidence="2">
    <location>
        <begin position="314"/>
        <end position="374"/>
    </location>
</feature>
<gene>
    <name evidence="3" type="ORF">D9Q98_007182</name>
</gene>
<protein>
    <recommendedName>
        <fullName evidence="2">Helicase-associated domain-containing protein</fullName>
    </recommendedName>
</protein>
<sequence>MQPLQGSLLHGTALSGLQPAWPSLQPQRRRPELAPACSTRRPLINVVAPESRSTVPAAGGTSPPPPHQQHAQPPHAGSQQLGQSDGSREGEFLNILRKARPPPRQQRAAPPRRPGSPNSGDGSSGSGSSSSSSRAPASAAAVTGTPATSTPAAAKLAPAAGDSTAAAPAPPPASEAGVGKEDTEVIFRLERRGDGWAEEILPHLVVEQRPLKKKKRAYSRPDPWKEGSLECYLVDCGVPADDVDRVVTQAVAWRVTPGGRFLIDRRRRSRVERNVRLVVEHLEVECGVPPGPGGVAAILARCPEIMLCKPTTNDRWDRRAVELSAYLLRNGHCNVPEDWEESIELGLWVKRQRISRAAGQLSEERLSILQSMDFAFGEVAQMTEEWEHRFDQLVDWIIWHNENQQPFSWLGSDWGARGGITARELALWTTLQREYRARGLLPAEALSRFDAIGMLWDAPDGAPADRQWMAWFGRLLYLIERHNVMQPTRHHFLGRSLRGRPKGARTNGGGSVNGGLPEGEQSSDSSDEEEEQREGEGGEAGTEHGKVLSGGGRRRGEGAAVSAARQRLQAEMLARRSALAAADLRSEPGLRFWIARQLRRWRAQQLPGELALMLQLAGVQLDPYTPVQWQALAHSAAALLQGSQITLDPRTQQQLLAQQRRPAVAAAAAAGTNGGRLPLPAGQSEAPARTAVAVAEQSGGSKLATLSAVLDGKQQQQQQQQQQVDMECIPGSTRLRAARWVQTQQALFAEGKLSGGQLRYMAFLGITWVLSEEVYGMSEGQWLEWCGRLADAPRPLQRGSELWEWLQHQRGLHALGWLPLRRIRALAPLQVRLDSFDRCASEDAWDRQLSELLAFKAEHRHCRLLLAAGPAAAAAAQAPAWIQDEQQRQRWVPLAAWLAEQHRLLAANRLSLQQATQLAAIGAVPPPVKAAQP</sequence>
<dbReference type="Pfam" id="PF03457">
    <property type="entry name" value="HA"/>
    <property type="match status" value="2"/>
</dbReference>
<reference evidence="3" key="1">
    <citation type="journal article" date="2019" name="Plant J.">
        <title>Chlorella vulgaris genome assembly and annotation reveals the molecular basis for metabolic acclimation to high light conditions.</title>
        <authorList>
            <person name="Cecchin M."/>
            <person name="Marcolungo L."/>
            <person name="Rossato M."/>
            <person name="Girolomoni L."/>
            <person name="Cosentino E."/>
            <person name="Cuine S."/>
            <person name="Li-Beisson Y."/>
            <person name="Delledonne M."/>
            <person name="Ballottari M."/>
        </authorList>
    </citation>
    <scope>NUCLEOTIDE SEQUENCE</scope>
    <source>
        <strain evidence="3">211/11P</strain>
    </source>
</reference>
<dbReference type="EMBL" id="SIDB01000010">
    <property type="protein sequence ID" value="KAI3427248.1"/>
    <property type="molecule type" value="Genomic_DNA"/>
</dbReference>
<evidence type="ECO:0000313" key="3">
    <source>
        <dbReference type="EMBL" id="KAI3427248.1"/>
    </source>
</evidence>
<accession>A0A9D4YUQ6</accession>
<reference evidence="3" key="2">
    <citation type="submission" date="2020-11" db="EMBL/GenBank/DDBJ databases">
        <authorList>
            <person name="Cecchin M."/>
            <person name="Marcolungo L."/>
            <person name="Rossato M."/>
            <person name="Girolomoni L."/>
            <person name="Cosentino E."/>
            <person name="Cuine S."/>
            <person name="Li-Beisson Y."/>
            <person name="Delledonne M."/>
            <person name="Ballottari M."/>
        </authorList>
    </citation>
    <scope>NUCLEOTIDE SEQUENCE</scope>
    <source>
        <strain evidence="3">211/11P</strain>
        <tissue evidence="3">Whole cell</tissue>
    </source>
</reference>
<keyword evidence="4" id="KW-1185">Reference proteome</keyword>
<evidence type="ECO:0000256" key="1">
    <source>
        <dbReference type="SAM" id="MobiDB-lite"/>
    </source>
</evidence>
<feature type="compositionally biased region" description="Basic residues" evidence="1">
    <location>
        <begin position="493"/>
        <end position="503"/>
    </location>
</feature>
<dbReference type="OrthoDB" id="513765at2759"/>
<organism evidence="3 4">
    <name type="scientific">Chlorella vulgaris</name>
    <name type="common">Green alga</name>
    <dbReference type="NCBI Taxonomy" id="3077"/>
    <lineage>
        <taxon>Eukaryota</taxon>
        <taxon>Viridiplantae</taxon>
        <taxon>Chlorophyta</taxon>
        <taxon>core chlorophytes</taxon>
        <taxon>Trebouxiophyceae</taxon>
        <taxon>Chlorellales</taxon>
        <taxon>Chlorellaceae</taxon>
        <taxon>Chlorella clade</taxon>
        <taxon>Chlorella</taxon>
    </lineage>
</organism>
<evidence type="ECO:0000259" key="2">
    <source>
        <dbReference type="Pfam" id="PF03457"/>
    </source>
</evidence>
<dbReference type="InterPro" id="IPR005114">
    <property type="entry name" value="Helicase_assoc"/>
</dbReference>
<dbReference type="PANTHER" id="PTHR33418">
    <property type="entry name" value="HELICASE-ASSOCIATED"/>
    <property type="match status" value="1"/>
</dbReference>
<dbReference type="AlphaFoldDB" id="A0A9D4YUQ6"/>
<comment type="caution">
    <text evidence="3">The sequence shown here is derived from an EMBL/GenBank/DDBJ whole genome shotgun (WGS) entry which is preliminary data.</text>
</comment>
<feature type="compositionally biased region" description="Low complexity" evidence="1">
    <location>
        <begin position="105"/>
        <end position="167"/>
    </location>
</feature>
<dbReference type="PANTHER" id="PTHR33418:SF1">
    <property type="entry name" value="HELICASE-ASSOCIATED DOMAIN-CONTAINING PROTEIN"/>
    <property type="match status" value="1"/>
</dbReference>